<gene>
    <name evidence="1" type="ORF">Asi02nite_48400</name>
</gene>
<evidence type="ECO:0000313" key="1">
    <source>
        <dbReference type="EMBL" id="GIF75322.1"/>
    </source>
</evidence>
<dbReference type="PANTHER" id="PTHR39186:SF1">
    <property type="entry name" value="DUF2071 DOMAIN-CONTAINING PROTEIN"/>
    <property type="match status" value="1"/>
</dbReference>
<dbReference type="SUPFAM" id="SSF160104">
    <property type="entry name" value="Acetoacetate decarboxylase-like"/>
    <property type="match status" value="1"/>
</dbReference>
<dbReference type="PANTHER" id="PTHR39186">
    <property type="entry name" value="DUF2071 FAMILY PROTEIN"/>
    <property type="match status" value="1"/>
</dbReference>
<keyword evidence="2" id="KW-1185">Reference proteome</keyword>
<dbReference type="Proteomes" id="UP000604117">
    <property type="component" value="Unassembled WGS sequence"/>
</dbReference>
<dbReference type="InterPro" id="IPR023375">
    <property type="entry name" value="ADC_dom_sf"/>
</dbReference>
<comment type="caution">
    <text evidence="1">The sequence shown here is derived from an EMBL/GenBank/DDBJ whole genome shotgun (WGS) entry which is preliminary data.</text>
</comment>
<sequence length="244" mass="27114">MEIVSDSPVVERPVMFQTWRDLTFLHWRYPAPAVQALLPPGLTVEEPSGAAWVGLVPFEMAGIRAPFVPAVPWLSRFPETNVRTYVRGPDGRAGIWFFSLDAARLAPVVVGRRAYALPYVWSRMSVEIDGPTHVYRCRRHRDRDRRCDATVHVGQPISAPSDLEHFLTARHRLYSVWRDGTLVAADAEHGPWPLRRAEVGALDQNLVEAAGLPTPTGEPLAHASAGVLVRVSGWSRVSKGTVRC</sequence>
<evidence type="ECO:0008006" key="3">
    <source>
        <dbReference type="Google" id="ProtNLM"/>
    </source>
</evidence>
<accession>A0ABQ4CWV6</accession>
<dbReference type="InterPro" id="IPR018644">
    <property type="entry name" value="DUF2071"/>
</dbReference>
<dbReference type="EMBL" id="BONE01000041">
    <property type="protein sequence ID" value="GIF75322.1"/>
    <property type="molecule type" value="Genomic_DNA"/>
</dbReference>
<reference evidence="1 2" key="1">
    <citation type="submission" date="2021-01" db="EMBL/GenBank/DDBJ databases">
        <title>Whole genome shotgun sequence of Asanoa siamensis NBRC 107932.</title>
        <authorList>
            <person name="Komaki H."/>
            <person name="Tamura T."/>
        </authorList>
    </citation>
    <scope>NUCLEOTIDE SEQUENCE [LARGE SCALE GENOMIC DNA]</scope>
    <source>
        <strain evidence="1 2">NBRC 107932</strain>
    </source>
</reference>
<name>A0ABQ4CWV6_9ACTN</name>
<dbReference type="Pfam" id="PF09844">
    <property type="entry name" value="DUF2071"/>
    <property type="match status" value="1"/>
</dbReference>
<proteinExistence type="predicted"/>
<organism evidence="1 2">
    <name type="scientific">Asanoa siamensis</name>
    <dbReference type="NCBI Taxonomy" id="926357"/>
    <lineage>
        <taxon>Bacteria</taxon>
        <taxon>Bacillati</taxon>
        <taxon>Actinomycetota</taxon>
        <taxon>Actinomycetes</taxon>
        <taxon>Micromonosporales</taxon>
        <taxon>Micromonosporaceae</taxon>
        <taxon>Asanoa</taxon>
    </lineage>
</organism>
<dbReference type="Gene3D" id="2.40.400.10">
    <property type="entry name" value="Acetoacetate decarboxylase-like"/>
    <property type="match status" value="1"/>
</dbReference>
<protein>
    <recommendedName>
        <fullName evidence="3">DUF2071 domain-containing protein</fullName>
    </recommendedName>
</protein>
<evidence type="ECO:0000313" key="2">
    <source>
        <dbReference type="Proteomes" id="UP000604117"/>
    </source>
</evidence>